<evidence type="ECO:0000313" key="2">
    <source>
        <dbReference type="Proteomes" id="UP000469950"/>
    </source>
</evidence>
<gene>
    <name evidence="1" type="ORF">F6453_3871</name>
</gene>
<accession>A0A833JMB1</accession>
<proteinExistence type="predicted"/>
<sequence length="58" mass="6464">MCNMASVESANYLKAAIQTSSGIQYFEVESRLFDKAHSAIYCGSLDKARGLDKERIVF</sequence>
<name>A0A833JMB1_MARNT</name>
<dbReference type="EMBL" id="WBMP01000031">
    <property type="protein sequence ID" value="KAE8543783.1"/>
    <property type="molecule type" value="Genomic_DNA"/>
</dbReference>
<comment type="caution">
    <text evidence="1">The sequence shown here is derived from an EMBL/GenBank/DDBJ whole genome shotgun (WGS) entry which is preliminary data.</text>
</comment>
<dbReference type="Proteomes" id="UP000469950">
    <property type="component" value="Unassembled WGS sequence"/>
</dbReference>
<reference evidence="1 2" key="1">
    <citation type="submission" date="2019-10" db="EMBL/GenBank/DDBJ databases">
        <title>Draft genome sequence of Marinobacter hydrocarbonoclasticus NCT7M from the microbiome of the marine copepod.</title>
        <authorList>
            <person name="Nuttall R."/>
            <person name="Sharma G."/>
            <person name="Moisander P."/>
        </authorList>
    </citation>
    <scope>NUCLEOTIDE SEQUENCE [LARGE SCALE GENOMIC DNA]</scope>
    <source>
        <strain evidence="1 2">NCT7M</strain>
    </source>
</reference>
<dbReference type="AlphaFoldDB" id="A0A833JMB1"/>
<organism evidence="1 2">
    <name type="scientific">Marinobacter nauticus</name>
    <name type="common">Marinobacter hydrocarbonoclasticus</name>
    <name type="synonym">Marinobacter aquaeolei</name>
    <dbReference type="NCBI Taxonomy" id="2743"/>
    <lineage>
        <taxon>Bacteria</taxon>
        <taxon>Pseudomonadati</taxon>
        <taxon>Pseudomonadota</taxon>
        <taxon>Gammaproteobacteria</taxon>
        <taxon>Pseudomonadales</taxon>
        <taxon>Marinobacteraceae</taxon>
        <taxon>Marinobacter</taxon>
    </lineage>
</organism>
<evidence type="ECO:0000313" key="1">
    <source>
        <dbReference type="EMBL" id="KAE8543783.1"/>
    </source>
</evidence>
<protein>
    <submittedName>
        <fullName evidence="1">Uncharacterized protein</fullName>
    </submittedName>
</protein>